<dbReference type="RefSeq" id="WP_198737149.1">
    <property type="nucleotide sequence ID" value="NZ_JAEIOT010000016.1"/>
</dbReference>
<dbReference type="InterPro" id="IPR001509">
    <property type="entry name" value="Epimerase_deHydtase"/>
</dbReference>
<evidence type="ECO:0000259" key="1">
    <source>
        <dbReference type="Pfam" id="PF01370"/>
    </source>
</evidence>
<organism evidence="2 3">
    <name type="scientific">Corynebacterium marambiense</name>
    <dbReference type="NCBI Taxonomy" id="2765364"/>
    <lineage>
        <taxon>Bacteria</taxon>
        <taxon>Bacillati</taxon>
        <taxon>Actinomycetota</taxon>
        <taxon>Actinomycetes</taxon>
        <taxon>Mycobacteriales</taxon>
        <taxon>Corynebacteriaceae</taxon>
        <taxon>Corynebacterium</taxon>
    </lineage>
</organism>
<accession>A0ABS0VY73</accession>
<reference evidence="2 3" key="1">
    <citation type="submission" date="2020-12" db="EMBL/GenBank/DDBJ databases">
        <title>Genome public.</title>
        <authorList>
            <person name="Sun Q."/>
        </authorList>
    </citation>
    <scope>NUCLEOTIDE SEQUENCE [LARGE SCALE GENOMIC DNA]</scope>
    <source>
        <strain evidence="2 3">CCM 8864</strain>
    </source>
</reference>
<evidence type="ECO:0000313" key="2">
    <source>
        <dbReference type="EMBL" id="MBI9001689.1"/>
    </source>
</evidence>
<proteinExistence type="predicted"/>
<gene>
    <name evidence="2" type="ORF">JDV76_12070</name>
</gene>
<sequence length="303" mass="32346">MNRYLILGAGPIGRAAATALLSSGEQVTVGTRSGSHVPDCATTALDATDPERMIRVAGNHSGIIVCTNPPYHRWPTDWPPLIESVIAAARTGCRVVLMGNLYPYGDPGGVRMRPDSPELTTEAKGRTRAEISRRLLAAGSEHGFVATELRASDYFGADAHSGAILGESFFRRLLTGRTCWIPGDADAVHSWSYLPDIGTTLAALATTEHDVSGRIWTGPSSGDASIREIAEMCRSTSRINRVPAPAIRAAGFVNPLAREVHAVLHQHTSRYVLDDSALRGELGIVPTPLREALAETTATMVST</sequence>
<name>A0ABS0VY73_9CORY</name>
<dbReference type="EMBL" id="JAEIOT010000016">
    <property type="protein sequence ID" value="MBI9001689.1"/>
    <property type="molecule type" value="Genomic_DNA"/>
</dbReference>
<dbReference type="SUPFAM" id="SSF51735">
    <property type="entry name" value="NAD(P)-binding Rossmann-fold domains"/>
    <property type="match status" value="1"/>
</dbReference>
<comment type="caution">
    <text evidence="2">The sequence shown here is derived from an EMBL/GenBank/DDBJ whole genome shotgun (WGS) entry which is preliminary data.</text>
</comment>
<evidence type="ECO:0000313" key="3">
    <source>
        <dbReference type="Proteomes" id="UP000625574"/>
    </source>
</evidence>
<feature type="domain" description="NAD-dependent epimerase/dehydratase" evidence="1">
    <location>
        <begin position="5"/>
        <end position="214"/>
    </location>
</feature>
<dbReference type="Pfam" id="PF01370">
    <property type="entry name" value="Epimerase"/>
    <property type="match status" value="1"/>
</dbReference>
<protein>
    <submittedName>
        <fullName evidence="2">Epimerase</fullName>
    </submittedName>
</protein>
<dbReference type="Gene3D" id="3.40.50.720">
    <property type="entry name" value="NAD(P)-binding Rossmann-like Domain"/>
    <property type="match status" value="1"/>
</dbReference>
<dbReference type="InterPro" id="IPR036291">
    <property type="entry name" value="NAD(P)-bd_dom_sf"/>
</dbReference>
<keyword evidence="3" id="KW-1185">Reference proteome</keyword>
<dbReference type="Proteomes" id="UP000625574">
    <property type="component" value="Unassembled WGS sequence"/>
</dbReference>